<evidence type="ECO:0000313" key="3">
    <source>
        <dbReference type="Proteomes" id="UP000290637"/>
    </source>
</evidence>
<dbReference type="KEGG" id="plue:EWM63_30930"/>
<dbReference type="Proteomes" id="UP000290637">
    <property type="component" value="Chromosome"/>
</dbReference>
<dbReference type="OrthoDB" id="1634547at2"/>
<dbReference type="RefSeq" id="WP_130189947.1">
    <property type="nucleotide sequence ID" value="NZ_CP035913.1"/>
</dbReference>
<feature type="domain" description="Capsid Gp10A/Gp10B-like" evidence="1">
    <location>
        <begin position="56"/>
        <end position="312"/>
    </location>
</feature>
<dbReference type="InterPro" id="IPR049301">
    <property type="entry name" value="Capsid_Gp10A/Gp10B-like_dom"/>
</dbReference>
<organism evidence="2 3">
    <name type="scientific">Pseudoduganella lutea</name>
    <dbReference type="NCBI Taxonomy" id="321985"/>
    <lineage>
        <taxon>Bacteria</taxon>
        <taxon>Pseudomonadati</taxon>
        <taxon>Pseudomonadota</taxon>
        <taxon>Betaproteobacteria</taxon>
        <taxon>Burkholderiales</taxon>
        <taxon>Oxalobacteraceae</taxon>
        <taxon>Telluria group</taxon>
        <taxon>Pseudoduganella</taxon>
    </lineage>
</organism>
<keyword evidence="3" id="KW-1185">Reference proteome</keyword>
<gene>
    <name evidence="2" type="ORF">EWM63_30930</name>
</gene>
<name>A0A4P6L5E1_9BURK</name>
<sequence length="314" mass="33198">MANMTPARILQNNLAGDAKALALKVFAGEVLTAYETKRVASRYVRNRQITAGKSASFPVLGKASGGYHTPGTEINGRPVASSEVVITIDDLLESDVSIANYDEAMSHFDVRSEYSSQMGIFLANTEDKQLLQLAILAARSAARITGEPGGSVITAGSAGTDAEALIASAFAAAQKFDEKDVPEDDRAFFVRPAQYYLLAQSTKLMNKDWGGQGVYVDGKVLRVAGMEIVKTNNLPSANVATGTTDAGSNNTYAGNFSTTVALALQKAALGSVTLMDLAMDAEYEARYQATLMVAKFAKGYGILAPQAAIEIKTA</sequence>
<dbReference type="AlphaFoldDB" id="A0A4P6L5E1"/>
<dbReference type="EMBL" id="CP035913">
    <property type="protein sequence ID" value="QBE66840.1"/>
    <property type="molecule type" value="Genomic_DNA"/>
</dbReference>
<evidence type="ECO:0000259" key="1">
    <source>
        <dbReference type="Pfam" id="PF21703"/>
    </source>
</evidence>
<reference evidence="2 3" key="1">
    <citation type="submission" date="2019-02" db="EMBL/GenBank/DDBJ databases">
        <title>Draft Genome Sequences of Six Type Strains of the Genus Massilia.</title>
        <authorList>
            <person name="Miess H."/>
            <person name="Frediansyhah A."/>
            <person name="Gross H."/>
        </authorList>
    </citation>
    <scope>NUCLEOTIDE SEQUENCE [LARGE SCALE GENOMIC DNA]</scope>
    <source>
        <strain evidence="2 3">DSM 17473</strain>
    </source>
</reference>
<dbReference type="Pfam" id="PF21703">
    <property type="entry name" value="Gp10A-like"/>
    <property type="match status" value="1"/>
</dbReference>
<proteinExistence type="predicted"/>
<protein>
    <submittedName>
        <fullName evidence="2">Capsid protein</fullName>
    </submittedName>
</protein>
<evidence type="ECO:0000313" key="2">
    <source>
        <dbReference type="EMBL" id="QBE66840.1"/>
    </source>
</evidence>
<accession>A0A4P6L5E1</accession>